<dbReference type="EC" id="3.4.24.-" evidence="12"/>
<dbReference type="NCBIfam" id="NF002826">
    <property type="entry name" value="PRK03001.1"/>
    <property type="match status" value="1"/>
</dbReference>
<evidence type="ECO:0000256" key="2">
    <source>
        <dbReference type="ARBA" id="ARBA00009779"/>
    </source>
</evidence>
<feature type="transmembrane region" description="Helical" evidence="12">
    <location>
        <begin position="176"/>
        <end position="194"/>
    </location>
</feature>
<evidence type="ECO:0000256" key="9">
    <source>
        <dbReference type="ARBA" id="ARBA00022989"/>
    </source>
</evidence>
<evidence type="ECO:0000313" key="15">
    <source>
        <dbReference type="Proteomes" id="UP000266426"/>
    </source>
</evidence>
<comment type="cofactor">
    <cofactor evidence="12">
        <name>Zn(2+)</name>
        <dbReference type="ChEBI" id="CHEBI:29105"/>
    </cofactor>
    <text evidence="12">Binds 1 zinc ion per subunit.</text>
</comment>
<dbReference type="PANTHER" id="PTHR43221:SF1">
    <property type="entry name" value="PROTEASE HTPX"/>
    <property type="match status" value="1"/>
</dbReference>
<evidence type="ECO:0000256" key="12">
    <source>
        <dbReference type="HAMAP-Rule" id="MF_00188"/>
    </source>
</evidence>
<keyword evidence="9 12" id="KW-1133">Transmembrane helix</keyword>
<dbReference type="GO" id="GO:0004222">
    <property type="term" value="F:metalloendopeptidase activity"/>
    <property type="evidence" value="ECO:0007669"/>
    <property type="project" value="UniProtKB-UniRule"/>
</dbReference>
<keyword evidence="4 12" id="KW-0645">Protease</keyword>
<keyword evidence="7 12" id="KW-0378">Hydrolase</keyword>
<evidence type="ECO:0000256" key="5">
    <source>
        <dbReference type="ARBA" id="ARBA00022692"/>
    </source>
</evidence>
<dbReference type="Pfam" id="PF01435">
    <property type="entry name" value="Peptidase_M48"/>
    <property type="match status" value="1"/>
</dbReference>
<dbReference type="InterPro" id="IPR022919">
    <property type="entry name" value="Pept_M48_protease_HtpX"/>
</dbReference>
<keyword evidence="11 12" id="KW-0472">Membrane</keyword>
<dbReference type="InterPro" id="IPR050083">
    <property type="entry name" value="HtpX_protease"/>
</dbReference>
<name>A0A3A4QVP4_9BACT</name>
<feature type="binding site" evidence="12">
    <location>
        <position position="134"/>
    </location>
    <ligand>
        <name>Zn(2+)</name>
        <dbReference type="ChEBI" id="CHEBI:29105"/>
        <note>catalytic</note>
    </ligand>
</feature>
<feature type="binding site" evidence="12">
    <location>
        <position position="130"/>
    </location>
    <ligand>
        <name>Zn(2+)</name>
        <dbReference type="ChEBI" id="CHEBI:29105"/>
        <note>catalytic</note>
    </ligand>
</feature>
<evidence type="ECO:0000256" key="4">
    <source>
        <dbReference type="ARBA" id="ARBA00022670"/>
    </source>
</evidence>
<feature type="transmembrane region" description="Helical" evidence="12">
    <location>
        <begin position="140"/>
        <end position="164"/>
    </location>
</feature>
<feature type="transmembrane region" description="Helical" evidence="12">
    <location>
        <begin position="30"/>
        <end position="47"/>
    </location>
</feature>
<protein>
    <recommendedName>
        <fullName evidence="12">Protease HtpX homolog</fullName>
        <ecNumber evidence="12">3.4.24.-</ecNumber>
    </recommendedName>
</protein>
<evidence type="ECO:0000256" key="3">
    <source>
        <dbReference type="ARBA" id="ARBA00022475"/>
    </source>
</evidence>
<evidence type="ECO:0000256" key="6">
    <source>
        <dbReference type="ARBA" id="ARBA00022723"/>
    </source>
</evidence>
<evidence type="ECO:0000256" key="8">
    <source>
        <dbReference type="ARBA" id="ARBA00022833"/>
    </source>
</evidence>
<keyword evidence="5 12" id="KW-0812">Transmembrane</keyword>
<organism evidence="14 15">
    <name type="scientific">Candidatus Auribacter fodinae</name>
    <dbReference type="NCBI Taxonomy" id="2093366"/>
    <lineage>
        <taxon>Bacteria</taxon>
        <taxon>Pseudomonadati</taxon>
        <taxon>Candidatus Auribacterota</taxon>
        <taxon>Candidatus Auribacteria</taxon>
        <taxon>Candidatus Auribacterales</taxon>
        <taxon>Candidatus Auribacteraceae</taxon>
        <taxon>Candidatus Auribacter</taxon>
    </lineage>
</organism>
<feature type="domain" description="Peptidase M48" evidence="13">
    <location>
        <begin position="65"/>
        <end position="276"/>
    </location>
</feature>
<evidence type="ECO:0000256" key="10">
    <source>
        <dbReference type="ARBA" id="ARBA00023049"/>
    </source>
</evidence>
<gene>
    <name evidence="12 14" type="primary">htpX</name>
    <name evidence="14" type="ORF">C4541_12945</name>
</gene>
<dbReference type="GO" id="GO:0005886">
    <property type="term" value="C:plasma membrane"/>
    <property type="evidence" value="ECO:0007669"/>
    <property type="project" value="UniProtKB-SubCell"/>
</dbReference>
<evidence type="ECO:0000256" key="7">
    <source>
        <dbReference type="ARBA" id="ARBA00022801"/>
    </source>
</evidence>
<sequence length="278" mass="30402">MNFMKTVFLLGLLTVLLVMLGGYIGGSQGAMFFFLIALALNFSSYWWSDKIVLTMYRAQPVSESDAPELYSIVRELAQRANLPMPRVYIVPESRPNAFATGRNPKHAVVAVTEGILRLLNKEELSGVIAHELSHIKNRDILIGSVAATIAGAIAMLANILRWSFMFVGSGRRRDDNALGLLVLSILAPIAALIIQMAVSRAREFQADAGAASITGSPDGLASALRKLELSVRRNPVVGGSPATAHMFIVNPFKKDFFTSLFSTHPSTEQRIERLMSLR</sequence>
<dbReference type="GO" id="GO:0008270">
    <property type="term" value="F:zinc ion binding"/>
    <property type="evidence" value="ECO:0007669"/>
    <property type="project" value="UniProtKB-UniRule"/>
</dbReference>
<feature type="active site" evidence="12">
    <location>
        <position position="131"/>
    </location>
</feature>
<keyword evidence="8 12" id="KW-0862">Zinc</keyword>
<dbReference type="EMBL" id="QZJZ01000101">
    <property type="protein sequence ID" value="RJP56159.1"/>
    <property type="molecule type" value="Genomic_DNA"/>
</dbReference>
<dbReference type="PANTHER" id="PTHR43221">
    <property type="entry name" value="PROTEASE HTPX"/>
    <property type="match status" value="1"/>
</dbReference>
<feature type="binding site" evidence="12">
    <location>
        <position position="203"/>
    </location>
    <ligand>
        <name>Zn(2+)</name>
        <dbReference type="ChEBI" id="CHEBI:29105"/>
        <note>catalytic</note>
    </ligand>
</feature>
<evidence type="ECO:0000259" key="13">
    <source>
        <dbReference type="Pfam" id="PF01435"/>
    </source>
</evidence>
<evidence type="ECO:0000256" key="11">
    <source>
        <dbReference type="ARBA" id="ARBA00023136"/>
    </source>
</evidence>
<accession>A0A3A4QVP4</accession>
<proteinExistence type="inferred from homology"/>
<keyword evidence="6 12" id="KW-0479">Metal-binding</keyword>
<keyword evidence="3 12" id="KW-1003">Cell membrane</keyword>
<comment type="caution">
    <text evidence="14">The sequence shown here is derived from an EMBL/GenBank/DDBJ whole genome shotgun (WGS) entry which is preliminary data.</text>
</comment>
<keyword evidence="10 12" id="KW-0482">Metalloprotease</keyword>
<dbReference type="HAMAP" id="MF_00188">
    <property type="entry name" value="Pept_M48_protease_HtpX"/>
    <property type="match status" value="1"/>
</dbReference>
<comment type="similarity">
    <text evidence="2 12">Belongs to the peptidase M48B family.</text>
</comment>
<evidence type="ECO:0000313" key="14">
    <source>
        <dbReference type="EMBL" id="RJP56159.1"/>
    </source>
</evidence>
<dbReference type="GO" id="GO:0006508">
    <property type="term" value="P:proteolysis"/>
    <property type="evidence" value="ECO:0007669"/>
    <property type="project" value="UniProtKB-KW"/>
</dbReference>
<dbReference type="AlphaFoldDB" id="A0A3A4QVP4"/>
<dbReference type="InterPro" id="IPR001915">
    <property type="entry name" value="Peptidase_M48"/>
</dbReference>
<comment type="subcellular location">
    <subcellularLocation>
        <location evidence="1 12">Cell membrane</location>
        <topology evidence="1 12">Multi-pass membrane protein</topology>
    </subcellularLocation>
</comment>
<reference evidence="14 15" key="1">
    <citation type="journal article" date="2017" name="ISME J.">
        <title>Energy and carbon metabolisms in a deep terrestrial subsurface fluid microbial community.</title>
        <authorList>
            <person name="Momper L."/>
            <person name="Jungbluth S.P."/>
            <person name="Lee M.D."/>
            <person name="Amend J.P."/>
        </authorList>
    </citation>
    <scope>NUCLEOTIDE SEQUENCE [LARGE SCALE GENOMIC DNA]</scope>
    <source>
        <strain evidence="14">SURF_26</strain>
    </source>
</reference>
<dbReference type="CDD" id="cd07336">
    <property type="entry name" value="M48B_HtpX_like"/>
    <property type="match status" value="1"/>
</dbReference>
<evidence type="ECO:0000256" key="1">
    <source>
        <dbReference type="ARBA" id="ARBA00004651"/>
    </source>
</evidence>
<dbReference type="Proteomes" id="UP000266426">
    <property type="component" value="Unassembled WGS sequence"/>
</dbReference>
<dbReference type="Gene3D" id="3.30.2010.10">
    <property type="entry name" value="Metalloproteases ('zincins'), catalytic domain"/>
    <property type="match status" value="1"/>
</dbReference>
<feature type="transmembrane region" description="Helical" evidence="12">
    <location>
        <begin position="7"/>
        <end position="24"/>
    </location>
</feature>